<organism evidence="2 3">
    <name type="scientific">Cyclobacterium xiamenense</name>
    <dbReference type="NCBI Taxonomy" id="1297121"/>
    <lineage>
        <taxon>Bacteria</taxon>
        <taxon>Pseudomonadati</taxon>
        <taxon>Bacteroidota</taxon>
        <taxon>Cytophagia</taxon>
        <taxon>Cytophagales</taxon>
        <taxon>Cyclobacteriaceae</taxon>
        <taxon>Cyclobacterium</taxon>
    </lineage>
</organism>
<evidence type="ECO:0000313" key="3">
    <source>
        <dbReference type="Proteomes" id="UP000199403"/>
    </source>
</evidence>
<dbReference type="AlphaFoldDB" id="A0A1H6Y4B7"/>
<dbReference type="Pfam" id="PF13472">
    <property type="entry name" value="Lipase_GDSL_2"/>
    <property type="match status" value="1"/>
</dbReference>
<sequence>MRMPAPWKQMKRFSNKNSRFGIVPAFFLRRFLVVAGGCGLFASCLNQDPMPMNAHQPGPSNVPSNQKIRYLALGDSYTIGEGEKRAHTYPEQVVQILTGEGWLFAPPRILAKTGWTTGELLQATNEQRMIEERFDAISLLIGVNNQYRGQPFHQFEEEFNALIDLCLVMVNGAGQRLILLSIPDWGVTPFGQNGPQSVDQIALEIDSYNAFIQETASRRGLPFVEITTNYRSIGGLPENLVADGLHPSRYIYSDWARALSRIMKTGLQQHLPKTTKPDEN</sequence>
<feature type="domain" description="SGNH hydrolase-type esterase" evidence="1">
    <location>
        <begin position="72"/>
        <end position="249"/>
    </location>
</feature>
<accession>A0A1H6Y4B7</accession>
<gene>
    <name evidence="2" type="ORF">SAMN05192553_103464</name>
</gene>
<keyword evidence="3" id="KW-1185">Reference proteome</keyword>
<evidence type="ECO:0000259" key="1">
    <source>
        <dbReference type="Pfam" id="PF13472"/>
    </source>
</evidence>
<dbReference type="STRING" id="1416801.SAMN05192553_103464"/>
<name>A0A1H6Y4B7_9BACT</name>
<dbReference type="OrthoDB" id="158267at2"/>
<evidence type="ECO:0000313" key="2">
    <source>
        <dbReference type="EMBL" id="SEJ36081.1"/>
    </source>
</evidence>
<dbReference type="EMBL" id="FNZH01000003">
    <property type="protein sequence ID" value="SEJ36081.1"/>
    <property type="molecule type" value="Genomic_DNA"/>
</dbReference>
<reference evidence="3" key="1">
    <citation type="submission" date="2016-10" db="EMBL/GenBank/DDBJ databases">
        <authorList>
            <person name="Varghese N."/>
            <person name="Submissions S."/>
        </authorList>
    </citation>
    <scope>NUCLEOTIDE SEQUENCE [LARGE SCALE GENOMIC DNA]</scope>
    <source>
        <strain evidence="3">IBRC-M 10761</strain>
    </source>
</reference>
<dbReference type="Gene3D" id="3.40.50.1110">
    <property type="entry name" value="SGNH hydrolase"/>
    <property type="match status" value="1"/>
</dbReference>
<dbReference type="SUPFAM" id="SSF52266">
    <property type="entry name" value="SGNH hydrolase"/>
    <property type="match status" value="1"/>
</dbReference>
<proteinExistence type="predicted"/>
<dbReference type="InterPro" id="IPR013830">
    <property type="entry name" value="SGNH_hydro"/>
</dbReference>
<dbReference type="Proteomes" id="UP000199403">
    <property type="component" value="Unassembled WGS sequence"/>
</dbReference>
<dbReference type="InterPro" id="IPR036514">
    <property type="entry name" value="SGNH_hydro_sf"/>
</dbReference>
<dbReference type="GO" id="GO:0016788">
    <property type="term" value="F:hydrolase activity, acting on ester bonds"/>
    <property type="evidence" value="ECO:0007669"/>
    <property type="project" value="UniProtKB-ARBA"/>
</dbReference>
<protein>
    <submittedName>
        <fullName evidence="2">Lysophospholipase L1</fullName>
    </submittedName>
</protein>